<name>A0ABQ0AR43_9RHOB</name>
<evidence type="ECO:0000313" key="1">
    <source>
        <dbReference type="EMBL" id="GAA6198346.1"/>
    </source>
</evidence>
<evidence type="ECO:0000313" key="2">
    <source>
        <dbReference type="Proteomes" id="UP001441944"/>
    </source>
</evidence>
<accession>A0ABQ0AR43</accession>
<sequence>MSTWTEEDQHTAISALLERCASDANFYQSALADPAAAIKTVSGKALPAGFNLRLVANEGADLTLVLPDPVSEDLSDADLEAVAGGGRSCTVTIM</sequence>
<reference evidence="1 2" key="1">
    <citation type="submission" date="2024-04" db="EMBL/GenBank/DDBJ databases">
        <title>Draft genome sequence of Pseudophaeobacter arcticus NBRC 116598.</title>
        <authorList>
            <person name="Miyakawa T."/>
            <person name="Kusuya Y."/>
            <person name="Miura T."/>
        </authorList>
    </citation>
    <scope>NUCLEOTIDE SEQUENCE [LARGE SCALE GENOMIC DNA]</scope>
    <source>
        <strain evidence="1 2">SU-CL00105</strain>
    </source>
</reference>
<gene>
    <name evidence="1" type="ORF">NBRC116598_37910</name>
</gene>
<dbReference type="RefSeq" id="WP_353402179.1">
    <property type="nucleotide sequence ID" value="NZ_BAABWU010000021.1"/>
</dbReference>
<dbReference type="Proteomes" id="UP001441944">
    <property type="component" value="Unassembled WGS sequence"/>
</dbReference>
<evidence type="ECO:0008006" key="3">
    <source>
        <dbReference type="Google" id="ProtNLM"/>
    </source>
</evidence>
<organism evidence="1 2">
    <name type="scientific">Pseudophaeobacter arcticus</name>
    <dbReference type="NCBI Taxonomy" id="385492"/>
    <lineage>
        <taxon>Bacteria</taxon>
        <taxon>Pseudomonadati</taxon>
        <taxon>Pseudomonadota</taxon>
        <taxon>Alphaproteobacteria</taxon>
        <taxon>Rhodobacterales</taxon>
        <taxon>Paracoccaceae</taxon>
        <taxon>Pseudophaeobacter</taxon>
    </lineage>
</organism>
<comment type="caution">
    <text evidence="1">The sequence shown here is derived from an EMBL/GenBank/DDBJ whole genome shotgun (WGS) entry which is preliminary data.</text>
</comment>
<protein>
    <recommendedName>
        <fullName evidence="3">NHLP leader peptide domain-containing protein</fullName>
    </recommendedName>
</protein>
<dbReference type="InterPro" id="IPR036648">
    <property type="entry name" value="CN_Hdrase_a/SCN_Hdrase_g_sf"/>
</dbReference>
<proteinExistence type="predicted"/>
<dbReference type="Gene3D" id="3.90.330.10">
    <property type="entry name" value="Nitrile hydratase alpha /Thiocyanate hydrolase gamma"/>
    <property type="match status" value="1"/>
</dbReference>
<dbReference type="EMBL" id="BAABWU010000021">
    <property type="protein sequence ID" value="GAA6198346.1"/>
    <property type="molecule type" value="Genomic_DNA"/>
</dbReference>
<dbReference type="SUPFAM" id="SSF56209">
    <property type="entry name" value="Nitrile hydratase alpha chain"/>
    <property type="match status" value="1"/>
</dbReference>
<keyword evidence="2" id="KW-1185">Reference proteome</keyword>